<sequence length="534" mass="61831">MRFFKKSESRFYTMTTNSLQTDFDRVQHQKRVNTLTHVMNLFEERNKHSPVPPAGPLPIKANGAMVVHRPTKYEENVDIDDDEGEFIMIQNERTLAVHEENKRLRQQILVEREQHDHWRLAQEKLVQELSFAQNSIKSLQRRNDLLQKLVLPNQEKKRQSTSLEDGQIAASYERKLGILLNEIDAMEAQETATSSTQTRTHIYTHLLFFSPIRHRLVIVRSMSTLPQVRSAASLIVVAPEPLENKEKACNYRILMMKRNAKSSFINAHVYPGGVVDASDEASLWDSQIKSEKEKRLVTNKICAIRETFEESGLLLSEPSAETVKGLDVNIWRHKVHDDASQFKIMCDQFKIRPAVDKLIPFTCWITPEFEKKRYNTLFFLTTLDQHPTQKEHDARLKLVSSDGKETVLFEWLKPEEALQKQKAKQIKLIPPQWYSLLLMSRISDFHRLNQAGIGAFRTKTGEVVPILPQPVTVPKTDDGYEFYLAYPGDENFQSVEFKAEKGNAHRLYFKGAMQDFKLERNIQVDDIVKDVSKL</sequence>
<feature type="coiled-coil region" evidence="7">
    <location>
        <begin position="122"/>
        <end position="189"/>
    </location>
</feature>
<keyword evidence="4" id="KW-0378">Hydrolase</keyword>
<dbReference type="PROSITE" id="PS51462">
    <property type="entry name" value="NUDIX"/>
    <property type="match status" value="1"/>
</dbReference>
<evidence type="ECO:0000256" key="7">
    <source>
        <dbReference type="SAM" id="Coils"/>
    </source>
</evidence>
<dbReference type="GO" id="GO:0046872">
    <property type="term" value="F:metal ion binding"/>
    <property type="evidence" value="ECO:0007669"/>
    <property type="project" value="UniProtKB-KW"/>
</dbReference>
<evidence type="ECO:0000313" key="10">
    <source>
        <dbReference type="Proteomes" id="UP000603453"/>
    </source>
</evidence>
<evidence type="ECO:0000256" key="2">
    <source>
        <dbReference type="ARBA" id="ARBA00001946"/>
    </source>
</evidence>
<evidence type="ECO:0000256" key="3">
    <source>
        <dbReference type="ARBA" id="ARBA00022723"/>
    </source>
</evidence>
<dbReference type="AlphaFoldDB" id="A0A8H7QZZ4"/>
<keyword evidence="5" id="KW-0460">Magnesium</keyword>
<keyword evidence="3" id="KW-0479">Metal-binding</keyword>
<evidence type="ECO:0000256" key="6">
    <source>
        <dbReference type="ARBA" id="ARBA00023211"/>
    </source>
</evidence>
<name>A0A8H7QZZ4_9FUNG</name>
<reference evidence="9" key="1">
    <citation type="submission" date="2020-12" db="EMBL/GenBank/DDBJ databases">
        <title>Metabolic potential, ecology and presence of endohyphal bacteria is reflected in genomic diversity of Mucoromycotina.</title>
        <authorList>
            <person name="Muszewska A."/>
            <person name="Okrasinska A."/>
            <person name="Steczkiewicz K."/>
            <person name="Drgas O."/>
            <person name="Orlowska M."/>
            <person name="Perlinska-Lenart U."/>
            <person name="Aleksandrzak-Piekarczyk T."/>
            <person name="Szatraj K."/>
            <person name="Zielenkiewicz U."/>
            <person name="Pilsyk S."/>
            <person name="Malc E."/>
            <person name="Mieczkowski P."/>
            <person name="Kruszewska J.S."/>
            <person name="Biernat P."/>
            <person name="Pawlowska J."/>
        </authorList>
    </citation>
    <scope>NUCLEOTIDE SEQUENCE</scope>
    <source>
        <strain evidence="9">WA0000017839</strain>
    </source>
</reference>
<feature type="domain" description="Nudix hydrolase" evidence="8">
    <location>
        <begin position="227"/>
        <end position="435"/>
    </location>
</feature>
<evidence type="ECO:0000256" key="5">
    <source>
        <dbReference type="ARBA" id="ARBA00022842"/>
    </source>
</evidence>
<evidence type="ECO:0000256" key="1">
    <source>
        <dbReference type="ARBA" id="ARBA00001936"/>
    </source>
</evidence>
<dbReference type="SUPFAM" id="SSF55811">
    <property type="entry name" value="Nudix"/>
    <property type="match status" value="1"/>
</dbReference>
<protein>
    <recommendedName>
        <fullName evidence="8">Nudix hydrolase domain-containing protein</fullName>
    </recommendedName>
</protein>
<evidence type="ECO:0000256" key="4">
    <source>
        <dbReference type="ARBA" id="ARBA00022801"/>
    </source>
</evidence>
<comment type="cofactor">
    <cofactor evidence="1">
        <name>Mn(2+)</name>
        <dbReference type="ChEBI" id="CHEBI:29035"/>
    </cofactor>
</comment>
<dbReference type="GO" id="GO:0005739">
    <property type="term" value="C:mitochondrion"/>
    <property type="evidence" value="ECO:0007669"/>
    <property type="project" value="TreeGrafter"/>
</dbReference>
<keyword evidence="6" id="KW-0464">Manganese</keyword>
<dbReference type="EMBL" id="JAEPRD010000068">
    <property type="protein sequence ID" value="KAG2201738.1"/>
    <property type="molecule type" value="Genomic_DNA"/>
</dbReference>
<organism evidence="9 10">
    <name type="scientific">Mucor saturninus</name>
    <dbReference type="NCBI Taxonomy" id="64648"/>
    <lineage>
        <taxon>Eukaryota</taxon>
        <taxon>Fungi</taxon>
        <taxon>Fungi incertae sedis</taxon>
        <taxon>Mucoromycota</taxon>
        <taxon>Mucoromycotina</taxon>
        <taxon>Mucoromycetes</taxon>
        <taxon>Mucorales</taxon>
        <taxon>Mucorineae</taxon>
        <taxon>Mucoraceae</taxon>
        <taxon>Mucor</taxon>
    </lineage>
</organism>
<comment type="cofactor">
    <cofactor evidence="2">
        <name>Mg(2+)</name>
        <dbReference type="ChEBI" id="CHEBI:18420"/>
    </cofactor>
</comment>
<keyword evidence="7" id="KW-0175">Coiled coil</keyword>
<dbReference type="InterPro" id="IPR015797">
    <property type="entry name" value="NUDIX_hydrolase-like_dom_sf"/>
</dbReference>
<dbReference type="InterPro" id="IPR000086">
    <property type="entry name" value="NUDIX_hydrolase_dom"/>
</dbReference>
<dbReference type="PANTHER" id="PTHR12318">
    <property type="entry name" value="TESTOSTERONE-REGULATED PROTEIN RP2"/>
    <property type="match status" value="1"/>
</dbReference>
<evidence type="ECO:0000259" key="8">
    <source>
        <dbReference type="PROSITE" id="PS51462"/>
    </source>
</evidence>
<comment type="caution">
    <text evidence="9">The sequence shown here is derived from an EMBL/GenBank/DDBJ whole genome shotgun (WGS) entry which is preliminary data.</text>
</comment>
<dbReference type="Gene3D" id="3.90.79.10">
    <property type="entry name" value="Nucleoside Triphosphate Pyrophosphohydrolase"/>
    <property type="match status" value="1"/>
</dbReference>
<accession>A0A8H7QZZ4</accession>
<dbReference type="OrthoDB" id="1695362at2759"/>
<proteinExistence type="predicted"/>
<dbReference type="CDD" id="cd18870">
    <property type="entry name" value="NUDIX_AcylCoAdiphos_Nudt19"/>
    <property type="match status" value="1"/>
</dbReference>
<gene>
    <name evidence="9" type="ORF">INT47_001998</name>
</gene>
<dbReference type="PANTHER" id="PTHR12318:SF0">
    <property type="entry name" value="ACYL-COENZYME A DIPHOSPHATASE NUDT19"/>
    <property type="match status" value="1"/>
</dbReference>
<keyword evidence="10" id="KW-1185">Reference proteome</keyword>
<evidence type="ECO:0000313" key="9">
    <source>
        <dbReference type="EMBL" id="KAG2201738.1"/>
    </source>
</evidence>
<dbReference type="InterPro" id="IPR039121">
    <property type="entry name" value="NUDT19"/>
</dbReference>
<dbReference type="GO" id="GO:0016818">
    <property type="term" value="F:hydrolase activity, acting on acid anhydrides, in phosphorus-containing anhydrides"/>
    <property type="evidence" value="ECO:0007669"/>
    <property type="project" value="InterPro"/>
</dbReference>
<dbReference type="Proteomes" id="UP000603453">
    <property type="component" value="Unassembled WGS sequence"/>
</dbReference>